<feature type="transmembrane region" description="Helical" evidence="8">
    <location>
        <begin position="120"/>
        <end position="138"/>
    </location>
</feature>
<evidence type="ECO:0000256" key="2">
    <source>
        <dbReference type="ARBA" id="ARBA00022475"/>
    </source>
</evidence>
<evidence type="ECO:0000256" key="8">
    <source>
        <dbReference type="SAM" id="Phobius"/>
    </source>
</evidence>
<comment type="caution">
    <text evidence="9">The sequence shown here is derived from an EMBL/GenBank/DDBJ whole genome shotgun (WGS) entry which is preliminary data.</text>
</comment>
<evidence type="ECO:0000256" key="3">
    <source>
        <dbReference type="ARBA" id="ARBA00022676"/>
    </source>
</evidence>
<dbReference type="PANTHER" id="PTHR33908">
    <property type="entry name" value="MANNOSYLTRANSFERASE YKCB-RELATED"/>
    <property type="match status" value="1"/>
</dbReference>
<evidence type="ECO:0000256" key="5">
    <source>
        <dbReference type="ARBA" id="ARBA00022692"/>
    </source>
</evidence>
<feature type="transmembrane region" description="Helical" evidence="8">
    <location>
        <begin position="92"/>
        <end position="113"/>
    </location>
</feature>
<dbReference type="AlphaFoldDB" id="A0A017H843"/>
<feature type="transmembrane region" description="Helical" evidence="8">
    <location>
        <begin position="352"/>
        <end position="374"/>
    </location>
</feature>
<accession>A0A017H843</accession>
<evidence type="ECO:0000313" key="9">
    <source>
        <dbReference type="EMBL" id="EYD70343.1"/>
    </source>
</evidence>
<sequence length="541" mass="58299">MTTQVARDRTTFGKPELSAVTVAALVFVLACASRVALLDAAPFYDELYHLLAARSWLDSGTLGIAEGTYTRSAPYTRLTAAFFALTGSDTVLVARLPNVLFGALFAALATYWVWRKAGRIAGITVAGLVLLWPSGILLSQFARFYALHGLLFLGGALCFYEAAAPGASPRQRLLAALGAGLLLLGALQFQETTLVGVLCLLVWFGLCVVLPAIWRSRHRVWIFAGLIAAGLTVVALAFGAGVLQALWTEYRESPWDSDPSAYNRVLRDFYPLFWPLTPLLGLLAIREAPRPAGFCAVISALGLVIHSFAGVQNLRYIYYFSPFLFGLWAIGVQAALPALFEAVRRGLRGLPVPVAGAFAGRALTVAAILFAVLANGAVPRAISLAAGGGAPPFVPRLDWEEARDRVAELDRDGALVVAANDLNAIAYLGRLDLTYSLNWLPEMNRTEFARDPRTGKPMISELASLRDVVNCVPEGVFVTDLQWRPPAGYIDFFSVFETPGIRLHVERAGPVRLLRWFADPSALGDPATCAALPSGLRGQPG</sequence>
<dbReference type="RefSeq" id="WP_017929738.1">
    <property type="nucleotide sequence ID" value="NZ_CM002676.1"/>
</dbReference>
<keyword evidence="2" id="KW-1003">Cell membrane</keyword>
<reference evidence="9 10" key="1">
    <citation type="submission" date="2013-03" db="EMBL/GenBank/DDBJ databases">
        <authorList>
            <person name="Fiebig A."/>
            <person name="Goeker M."/>
            <person name="Klenk H.-P.P."/>
        </authorList>
    </citation>
    <scope>NUCLEOTIDE SEQUENCE [LARGE SCALE GENOMIC DNA]</scope>
    <source>
        <strain evidence="9 10">DSM 17492</strain>
        <plasmid evidence="9 10">pLokhon02</plasmid>
    </source>
</reference>
<name>A0A017H843_9RHOB</name>
<dbReference type="Proteomes" id="UP000025047">
    <property type="component" value="Plasmid pLokhon02"/>
</dbReference>
<dbReference type="EMBL" id="APGJ01000010">
    <property type="protein sequence ID" value="EYD70343.1"/>
    <property type="molecule type" value="Genomic_DNA"/>
</dbReference>
<dbReference type="HOGENOM" id="CLU_474786_0_0_5"/>
<keyword evidence="10" id="KW-1185">Reference proteome</keyword>
<keyword evidence="7 8" id="KW-0472">Membrane</keyword>
<proteinExistence type="predicted"/>
<evidence type="ECO:0008006" key="11">
    <source>
        <dbReference type="Google" id="ProtNLM"/>
    </source>
</evidence>
<keyword evidence="9" id="KW-0614">Plasmid</keyword>
<keyword evidence="3" id="KW-0328">Glycosyltransferase</keyword>
<comment type="subcellular location">
    <subcellularLocation>
        <location evidence="1">Cell membrane</location>
        <topology evidence="1">Multi-pass membrane protein</topology>
    </subcellularLocation>
</comment>
<evidence type="ECO:0000313" key="10">
    <source>
        <dbReference type="Proteomes" id="UP000025047"/>
    </source>
</evidence>
<feature type="transmembrane region" description="Helical" evidence="8">
    <location>
        <begin position="221"/>
        <end position="247"/>
    </location>
</feature>
<keyword evidence="5 8" id="KW-0812">Transmembrane</keyword>
<feature type="transmembrane region" description="Helical" evidence="8">
    <location>
        <begin position="195"/>
        <end position="214"/>
    </location>
</feature>
<organism evidence="9 10">
    <name type="scientific">Limimaricola hongkongensis DSM 17492</name>
    <dbReference type="NCBI Taxonomy" id="1122180"/>
    <lineage>
        <taxon>Bacteria</taxon>
        <taxon>Pseudomonadati</taxon>
        <taxon>Pseudomonadota</taxon>
        <taxon>Alphaproteobacteria</taxon>
        <taxon>Rhodobacterales</taxon>
        <taxon>Paracoccaceae</taxon>
        <taxon>Limimaricola</taxon>
    </lineage>
</organism>
<dbReference type="GO" id="GO:0005886">
    <property type="term" value="C:plasma membrane"/>
    <property type="evidence" value="ECO:0007669"/>
    <property type="project" value="UniProtKB-SubCell"/>
</dbReference>
<dbReference type="PANTHER" id="PTHR33908:SF11">
    <property type="entry name" value="MEMBRANE PROTEIN"/>
    <property type="match status" value="1"/>
</dbReference>
<dbReference type="PROSITE" id="PS51257">
    <property type="entry name" value="PROKAR_LIPOPROTEIN"/>
    <property type="match status" value="1"/>
</dbReference>
<protein>
    <recommendedName>
        <fullName evidence="11">Glycosyltransferase RgtA/B/C/D-like domain-containing protein</fullName>
    </recommendedName>
</protein>
<keyword evidence="6 8" id="KW-1133">Transmembrane helix</keyword>
<evidence type="ECO:0000256" key="1">
    <source>
        <dbReference type="ARBA" id="ARBA00004651"/>
    </source>
</evidence>
<feature type="transmembrane region" description="Helical" evidence="8">
    <location>
        <begin position="317"/>
        <end position="340"/>
    </location>
</feature>
<keyword evidence="4" id="KW-0808">Transferase</keyword>
<dbReference type="GO" id="GO:0016763">
    <property type="term" value="F:pentosyltransferase activity"/>
    <property type="evidence" value="ECO:0007669"/>
    <property type="project" value="TreeGrafter"/>
</dbReference>
<dbReference type="InterPro" id="IPR050297">
    <property type="entry name" value="LipidA_mod_glycosyltrf_83"/>
</dbReference>
<dbReference type="GO" id="GO:0009103">
    <property type="term" value="P:lipopolysaccharide biosynthetic process"/>
    <property type="evidence" value="ECO:0007669"/>
    <property type="project" value="UniProtKB-ARBA"/>
</dbReference>
<evidence type="ECO:0000256" key="4">
    <source>
        <dbReference type="ARBA" id="ARBA00022679"/>
    </source>
</evidence>
<dbReference type="OrthoDB" id="7375841at2"/>
<evidence type="ECO:0000256" key="6">
    <source>
        <dbReference type="ARBA" id="ARBA00022989"/>
    </source>
</evidence>
<dbReference type="eggNOG" id="COG1807">
    <property type="taxonomic scope" value="Bacteria"/>
</dbReference>
<geneLocation type="plasmid" evidence="9 10">
    <name>pLokhon02</name>
</geneLocation>
<gene>
    <name evidence="9" type="ORF">Lokhon_00097</name>
</gene>
<dbReference type="PATRIC" id="fig|1122180.6.peg.100"/>
<feature type="transmembrane region" description="Helical" evidence="8">
    <location>
        <begin position="292"/>
        <end position="311"/>
    </location>
</feature>
<evidence type="ECO:0000256" key="7">
    <source>
        <dbReference type="ARBA" id="ARBA00023136"/>
    </source>
</evidence>